<feature type="compositionally biased region" description="Low complexity" evidence="12">
    <location>
        <begin position="12"/>
        <end position="27"/>
    </location>
</feature>
<keyword evidence="10" id="KW-0141">cGMP biosynthesis</keyword>
<feature type="compositionally biased region" description="Low complexity" evidence="12">
    <location>
        <begin position="592"/>
        <end position="602"/>
    </location>
</feature>
<feature type="region of interest" description="Disordered" evidence="12">
    <location>
        <begin position="1"/>
        <end position="39"/>
    </location>
</feature>
<evidence type="ECO:0000256" key="6">
    <source>
        <dbReference type="ARBA" id="ARBA00022989"/>
    </source>
</evidence>
<evidence type="ECO:0000256" key="1">
    <source>
        <dbReference type="ARBA" id="ARBA00004479"/>
    </source>
</evidence>
<accession>A0A8J2MJ61</accession>
<dbReference type="PROSITE" id="PS00452">
    <property type="entry name" value="GUANYLATE_CYCLASE_1"/>
    <property type="match status" value="1"/>
</dbReference>
<dbReference type="FunFam" id="3.30.70.1230:FF:000028">
    <property type="entry name" value="Guanylate cyclase"/>
    <property type="match status" value="1"/>
</dbReference>
<dbReference type="Pfam" id="PF08376">
    <property type="entry name" value="NIT"/>
    <property type="match status" value="1"/>
</dbReference>
<dbReference type="Proteomes" id="UP000786811">
    <property type="component" value="Unassembled WGS sequence"/>
</dbReference>
<dbReference type="EMBL" id="CAJNRD030001119">
    <property type="protein sequence ID" value="CAG5089266.1"/>
    <property type="molecule type" value="Genomic_DNA"/>
</dbReference>
<dbReference type="OrthoDB" id="60033at2759"/>
<dbReference type="GO" id="GO:0001653">
    <property type="term" value="F:peptide receptor activity"/>
    <property type="evidence" value="ECO:0007669"/>
    <property type="project" value="TreeGrafter"/>
</dbReference>
<evidence type="ECO:0000256" key="4">
    <source>
        <dbReference type="ARBA" id="ARBA00022729"/>
    </source>
</evidence>
<protein>
    <recommendedName>
        <fullName evidence="2">guanylate cyclase</fullName>
        <ecNumber evidence="2">4.6.1.2</ecNumber>
    </recommendedName>
</protein>
<dbReference type="Pfam" id="PF00211">
    <property type="entry name" value="Guanylate_cyc"/>
    <property type="match status" value="1"/>
</dbReference>
<dbReference type="InterPro" id="IPR001054">
    <property type="entry name" value="A/G_cyclase"/>
</dbReference>
<evidence type="ECO:0000256" key="12">
    <source>
        <dbReference type="SAM" id="MobiDB-lite"/>
    </source>
</evidence>
<evidence type="ECO:0000256" key="9">
    <source>
        <dbReference type="ARBA" id="ARBA00023239"/>
    </source>
</evidence>
<evidence type="ECO:0000313" key="16">
    <source>
        <dbReference type="Proteomes" id="UP000786811"/>
    </source>
</evidence>
<dbReference type="GO" id="GO:0004016">
    <property type="term" value="F:adenylate cyclase activity"/>
    <property type="evidence" value="ECO:0007669"/>
    <property type="project" value="TreeGrafter"/>
</dbReference>
<feature type="transmembrane region" description="Helical" evidence="13">
    <location>
        <begin position="51"/>
        <end position="70"/>
    </location>
</feature>
<dbReference type="InterPro" id="IPR011645">
    <property type="entry name" value="HNOB_dom_associated"/>
</dbReference>
<dbReference type="GO" id="GO:0007168">
    <property type="term" value="P:receptor guanylyl cyclase signaling pathway"/>
    <property type="evidence" value="ECO:0007669"/>
    <property type="project" value="TreeGrafter"/>
</dbReference>
<evidence type="ECO:0000256" key="8">
    <source>
        <dbReference type="ARBA" id="ARBA00023180"/>
    </source>
</evidence>
<dbReference type="InterPro" id="IPR029787">
    <property type="entry name" value="Nucleotide_cyclase"/>
</dbReference>
<reference evidence="15" key="1">
    <citation type="submission" date="2021-04" db="EMBL/GenBank/DDBJ databases">
        <authorList>
            <person name="Chebbi M.A.C M."/>
        </authorList>
    </citation>
    <scope>NUCLEOTIDE SEQUENCE</scope>
</reference>
<dbReference type="PANTHER" id="PTHR11920:SF504">
    <property type="entry name" value="GUANYLATE CYCLASE"/>
    <property type="match status" value="1"/>
</dbReference>
<feature type="non-terminal residue" evidence="15">
    <location>
        <position position="1"/>
    </location>
</feature>
<evidence type="ECO:0000313" key="15">
    <source>
        <dbReference type="EMBL" id="CAG5089266.1"/>
    </source>
</evidence>
<comment type="subcellular location">
    <subcellularLocation>
        <location evidence="1">Membrane</location>
        <topology evidence="1">Single-pass type I membrane protein</topology>
    </subcellularLocation>
</comment>
<dbReference type="PANTHER" id="PTHR11920">
    <property type="entry name" value="GUANYLYL CYCLASE"/>
    <property type="match status" value="1"/>
</dbReference>
<evidence type="ECO:0000256" key="3">
    <source>
        <dbReference type="ARBA" id="ARBA00022692"/>
    </source>
</evidence>
<dbReference type="GO" id="GO:0005886">
    <property type="term" value="C:plasma membrane"/>
    <property type="evidence" value="ECO:0007669"/>
    <property type="project" value="TreeGrafter"/>
</dbReference>
<evidence type="ECO:0000256" key="2">
    <source>
        <dbReference type="ARBA" id="ARBA00012202"/>
    </source>
</evidence>
<comment type="caution">
    <text evidence="15">The sequence shown here is derived from an EMBL/GenBank/DDBJ whole genome shotgun (WGS) entry which is preliminary data.</text>
</comment>
<evidence type="ECO:0000256" key="13">
    <source>
        <dbReference type="SAM" id="Phobius"/>
    </source>
</evidence>
<keyword evidence="9 11" id="KW-0456">Lyase</keyword>
<dbReference type="AlphaFoldDB" id="A0A8J2MJ61"/>
<dbReference type="Pfam" id="PF07701">
    <property type="entry name" value="HNOBA"/>
    <property type="match status" value="1"/>
</dbReference>
<dbReference type="Gene3D" id="6.10.250.780">
    <property type="match status" value="1"/>
</dbReference>
<dbReference type="InterPro" id="IPR050401">
    <property type="entry name" value="Cyclic_nucleotide_synthase"/>
</dbReference>
<keyword evidence="16" id="KW-1185">Reference proteome</keyword>
<organism evidence="15 16">
    <name type="scientific">Cotesia congregata</name>
    <name type="common">Parasitoid wasp</name>
    <name type="synonym">Apanteles congregatus</name>
    <dbReference type="NCBI Taxonomy" id="51543"/>
    <lineage>
        <taxon>Eukaryota</taxon>
        <taxon>Metazoa</taxon>
        <taxon>Ecdysozoa</taxon>
        <taxon>Arthropoda</taxon>
        <taxon>Hexapoda</taxon>
        <taxon>Insecta</taxon>
        <taxon>Pterygota</taxon>
        <taxon>Neoptera</taxon>
        <taxon>Endopterygota</taxon>
        <taxon>Hymenoptera</taxon>
        <taxon>Apocrita</taxon>
        <taxon>Ichneumonoidea</taxon>
        <taxon>Braconidae</taxon>
        <taxon>Microgastrinae</taxon>
        <taxon>Cotesia</taxon>
    </lineage>
</organism>
<dbReference type="PROSITE" id="PS50125">
    <property type="entry name" value="GUANYLATE_CYCLASE_2"/>
    <property type="match status" value="1"/>
</dbReference>
<keyword evidence="4" id="KW-0732">Signal</keyword>
<feature type="domain" description="Guanylate cyclase" evidence="14">
    <location>
        <begin position="370"/>
        <end position="500"/>
    </location>
</feature>
<dbReference type="GO" id="GO:0035556">
    <property type="term" value="P:intracellular signal transduction"/>
    <property type="evidence" value="ECO:0007669"/>
    <property type="project" value="InterPro"/>
</dbReference>
<dbReference type="CDD" id="cd07302">
    <property type="entry name" value="CHD"/>
    <property type="match status" value="1"/>
</dbReference>
<gene>
    <name evidence="15" type="ORF">HICCMSTLAB_LOCUS5170</name>
</gene>
<dbReference type="Gene3D" id="3.30.70.1230">
    <property type="entry name" value="Nucleotide cyclase"/>
    <property type="match status" value="1"/>
</dbReference>
<proteinExistence type="inferred from homology"/>
<keyword evidence="3 13" id="KW-0812">Transmembrane</keyword>
<keyword evidence="8" id="KW-0325">Glycoprotein</keyword>
<dbReference type="SUPFAM" id="SSF55073">
    <property type="entry name" value="Nucleotide cyclase"/>
    <property type="match status" value="1"/>
</dbReference>
<dbReference type="GO" id="GO:0000166">
    <property type="term" value="F:nucleotide binding"/>
    <property type="evidence" value="ECO:0007669"/>
    <property type="project" value="UniProtKB-KW"/>
</dbReference>
<feature type="transmembrane region" description="Helical" evidence="13">
    <location>
        <begin position="291"/>
        <end position="311"/>
    </location>
</feature>
<dbReference type="InterPro" id="IPR018297">
    <property type="entry name" value="A/G_cyclase_CS"/>
</dbReference>
<keyword evidence="15" id="KW-0675">Receptor</keyword>
<feature type="region of interest" description="Disordered" evidence="12">
    <location>
        <begin position="564"/>
        <end position="632"/>
    </location>
</feature>
<evidence type="ECO:0000256" key="10">
    <source>
        <dbReference type="ARBA" id="ARBA00023293"/>
    </source>
</evidence>
<keyword evidence="6 13" id="KW-1133">Transmembrane helix</keyword>
<evidence type="ECO:0000256" key="11">
    <source>
        <dbReference type="RuleBase" id="RU000405"/>
    </source>
</evidence>
<dbReference type="InterPro" id="IPR013587">
    <property type="entry name" value="Nitrate/nitrite_sensing"/>
</dbReference>
<sequence>MSPRNGSCMAESSSVRSLSSDDVSTSKSSKKKSCWKRATDPAHRRGRRIQLLQMLVLPFIPILALIVQTANTLHDILIYRQEVSDIEAQVTIATDLGKVVTGMQLERSEVAFFIYTNGSRLRFNLTQREKISPEESTMAEVMAWYTSVNAAMLDILTNQIKETDNSGVWRYLIAFKNLLRSIESIGIASVYGINYFGRGILMGDNYVSYVRHEALGRDLLNGSLTYVPSLKSLRDEILRNFRREPNFDDAIAYFDSMAMYVDELRKLQSALRDMIRDYVNSTLKDASNKQAAGIAIVVLVLVISPIIIILVRNAVATIQMYAANLAQKARELKREKRKSDTLLFQMLPPSVAQQLKQTQQVPAEYYEAVTVYFSDIVGFTEIAAENTPLEVVTFLNSVYKLFDARIECYDVYKVETIGDSYMVASGLPVRNGDKHVSEIATMALDLLAASSVFQVPKRPGERLQIRSGAHTGPVVAGIVGTKMPRYCLFGDTVNTASRMESTGEALRIHISLEMKKALDAVGGFKIEHRGLVDVKGKGLMDTYWLECKDGGIARAAELDLPTFFEDKPGAPGKKTRLSQPNLHIAPVKEPPQSQSSIESQDSNLTYECTRSTNPPSYSPASQRSRYSQPNLPTLMIPYSDIHRHSVSPDRRIRMSQPTLYSSFSGMSFTSMKGHKLSYSSLRTSGDTSINIPHQEERLSIPNVHSMQLGENAKYYGAHRGSRLSQPDIRRMLRAPDPNKRERLSQPTLVTGDYYPPRMQHQRLSQPCLLSTWNEKPIGLLSPIKQKRFGPAVKVSQRERLASLDFGTRFRYKEPKGNRDRFSIPELETQNDLKLMAGSPKQRFSLDSQLNPDNRVRRLLPIVSSPIFEHGLGKNGHLPTDGLESVIVATATPLMPPSDRQFLAPILKTPIAPLPSLPVPATSPRERMSVPEIRSASLRRLLDPPSKQRHSIAGLRQTIVHQETSQENDDKEPTDGKTVTEVEKVEVNPGTEDVKPKHIQRHYSYTYDTKDEPMEVIGKLSVKLPKKKYLESNFDENEQVITTVIETEIPMILSSPKYMKKTHVYGSEAPKWMKKCLETPGKKFDSDKNHVLKLNNQRNIIKTNKSPEKNKKRITSPSKGATRKYPEIKENIGEVTSPGLGVQQCKTSPKDTCVRIKPSGNGETKYQVAINSEFSETDICRLYGIDCDTDSEDSTSV</sequence>
<evidence type="ECO:0000256" key="7">
    <source>
        <dbReference type="ARBA" id="ARBA00023136"/>
    </source>
</evidence>
<keyword evidence="5" id="KW-0547">Nucleotide-binding</keyword>
<dbReference type="SMART" id="SM00044">
    <property type="entry name" value="CYCc"/>
    <property type="match status" value="1"/>
</dbReference>
<dbReference type="GO" id="GO:0004383">
    <property type="term" value="F:guanylate cyclase activity"/>
    <property type="evidence" value="ECO:0007669"/>
    <property type="project" value="UniProtKB-EC"/>
</dbReference>
<feature type="compositionally biased region" description="Polar residues" evidence="12">
    <location>
        <begin position="603"/>
        <end position="631"/>
    </location>
</feature>
<dbReference type="EC" id="4.6.1.2" evidence="2"/>
<evidence type="ECO:0000259" key="14">
    <source>
        <dbReference type="PROSITE" id="PS50125"/>
    </source>
</evidence>
<comment type="similarity">
    <text evidence="11">Belongs to the adenylyl cyclase class-4/guanylyl cyclase family.</text>
</comment>
<name>A0A8J2MJ61_COTCN</name>
<evidence type="ECO:0000256" key="5">
    <source>
        <dbReference type="ARBA" id="ARBA00022741"/>
    </source>
</evidence>
<keyword evidence="7 13" id="KW-0472">Membrane</keyword>